<reference evidence="1" key="1">
    <citation type="submission" date="2021-03" db="EMBL/GenBank/DDBJ databases">
        <authorList>
            <person name="Li Z."/>
            <person name="Yang C."/>
        </authorList>
    </citation>
    <scope>NUCLEOTIDE SEQUENCE</scope>
    <source>
        <strain evidence="1">Dzin_1.0</strain>
        <tissue evidence="1">Leaf</tissue>
    </source>
</reference>
<gene>
    <name evidence="1" type="ORF">J5N97_006755</name>
</gene>
<dbReference type="PANTHER" id="PTHR32343">
    <property type="entry name" value="SERINE/ARGININE-RICH SPLICING FACTOR"/>
    <property type="match status" value="1"/>
</dbReference>
<reference evidence="1" key="2">
    <citation type="journal article" date="2022" name="Hortic Res">
        <title>The genome of Dioscorea zingiberensis sheds light on the biosynthesis, origin and evolution of the medicinally important diosgenin saponins.</title>
        <authorList>
            <person name="Li Y."/>
            <person name="Tan C."/>
            <person name="Li Z."/>
            <person name="Guo J."/>
            <person name="Li S."/>
            <person name="Chen X."/>
            <person name="Wang C."/>
            <person name="Dai X."/>
            <person name="Yang H."/>
            <person name="Song W."/>
            <person name="Hou L."/>
            <person name="Xu J."/>
            <person name="Tong Z."/>
            <person name="Xu A."/>
            <person name="Yuan X."/>
            <person name="Wang W."/>
            <person name="Yang Q."/>
            <person name="Chen L."/>
            <person name="Sun Z."/>
            <person name="Wang K."/>
            <person name="Pan B."/>
            <person name="Chen J."/>
            <person name="Bao Y."/>
            <person name="Liu F."/>
            <person name="Qi X."/>
            <person name="Gang D.R."/>
            <person name="Wen J."/>
            <person name="Li J."/>
        </authorList>
    </citation>
    <scope>NUCLEOTIDE SEQUENCE</scope>
    <source>
        <strain evidence="1">Dzin_1.0</strain>
    </source>
</reference>
<dbReference type="EMBL" id="JAGGNH010000001">
    <property type="protein sequence ID" value="KAJ0988399.1"/>
    <property type="molecule type" value="Genomic_DNA"/>
</dbReference>
<sequence length="96" mass="10586">MWLAKGFVFGKDALKRAKSFDERHNLVSNASATVTSIDRKIGLSEKISIGTWMVSEKSPTEGVHALLAVIHCDDHKAEVARRHEKLAVKLDEASSN</sequence>
<evidence type="ECO:0000313" key="2">
    <source>
        <dbReference type="Proteomes" id="UP001085076"/>
    </source>
</evidence>
<protein>
    <submittedName>
        <fullName evidence="1">Uncharacterized protein</fullName>
    </submittedName>
</protein>
<name>A0A9D5HTK4_9LILI</name>
<comment type="caution">
    <text evidence="1">The sequence shown here is derived from an EMBL/GenBank/DDBJ whole genome shotgun (WGS) entry which is preliminary data.</text>
</comment>
<accession>A0A9D5HTK4</accession>
<keyword evidence="2" id="KW-1185">Reference proteome</keyword>
<evidence type="ECO:0000313" key="1">
    <source>
        <dbReference type="EMBL" id="KAJ0988399.1"/>
    </source>
</evidence>
<dbReference type="AlphaFoldDB" id="A0A9D5HTK4"/>
<proteinExistence type="predicted"/>
<organism evidence="1 2">
    <name type="scientific">Dioscorea zingiberensis</name>
    <dbReference type="NCBI Taxonomy" id="325984"/>
    <lineage>
        <taxon>Eukaryota</taxon>
        <taxon>Viridiplantae</taxon>
        <taxon>Streptophyta</taxon>
        <taxon>Embryophyta</taxon>
        <taxon>Tracheophyta</taxon>
        <taxon>Spermatophyta</taxon>
        <taxon>Magnoliopsida</taxon>
        <taxon>Liliopsida</taxon>
        <taxon>Dioscoreales</taxon>
        <taxon>Dioscoreaceae</taxon>
        <taxon>Dioscorea</taxon>
    </lineage>
</organism>
<dbReference type="OrthoDB" id="7763451at2759"/>
<dbReference type="PANTHER" id="PTHR32343:SF29">
    <property type="entry name" value="RNA-BINDING (RRM_RBD_RNP MOTIFS) FAMILY PROTEIN"/>
    <property type="match status" value="1"/>
</dbReference>
<dbReference type="Proteomes" id="UP001085076">
    <property type="component" value="Miscellaneous, Linkage group lg01"/>
</dbReference>